<keyword evidence="3" id="KW-0482">Metalloprotease</keyword>
<feature type="transmembrane region" description="Helical" evidence="1">
    <location>
        <begin position="223"/>
        <end position="240"/>
    </location>
</feature>
<keyword evidence="4" id="KW-1185">Reference proteome</keyword>
<dbReference type="GO" id="GO:0080120">
    <property type="term" value="P:CAAX-box protein maturation"/>
    <property type="evidence" value="ECO:0007669"/>
    <property type="project" value="UniProtKB-ARBA"/>
</dbReference>
<accession>A0A229R8R1</accession>
<dbReference type="GO" id="GO:0006508">
    <property type="term" value="P:proteolysis"/>
    <property type="evidence" value="ECO:0007669"/>
    <property type="project" value="UniProtKB-KW"/>
</dbReference>
<evidence type="ECO:0000313" key="4">
    <source>
        <dbReference type="Proteomes" id="UP000215563"/>
    </source>
</evidence>
<keyword evidence="3" id="KW-0378">Hydrolase</keyword>
<dbReference type="Pfam" id="PF02517">
    <property type="entry name" value="Rce1-like"/>
    <property type="match status" value="1"/>
</dbReference>
<feature type="domain" description="CAAX prenyl protease 2/Lysostaphin resistance protein A-like" evidence="2">
    <location>
        <begin position="173"/>
        <end position="256"/>
    </location>
</feature>
<feature type="transmembrane region" description="Helical" evidence="1">
    <location>
        <begin position="167"/>
        <end position="190"/>
    </location>
</feature>
<keyword evidence="3" id="KW-0645">Protease</keyword>
<proteinExistence type="predicted"/>
<evidence type="ECO:0000256" key="1">
    <source>
        <dbReference type="SAM" id="Phobius"/>
    </source>
</evidence>
<keyword evidence="1" id="KW-1133">Transmembrane helix</keyword>
<evidence type="ECO:0000259" key="2">
    <source>
        <dbReference type="Pfam" id="PF02517"/>
    </source>
</evidence>
<dbReference type="GO" id="GO:0004175">
    <property type="term" value="F:endopeptidase activity"/>
    <property type="evidence" value="ECO:0007669"/>
    <property type="project" value="UniProtKB-ARBA"/>
</dbReference>
<dbReference type="Proteomes" id="UP000215563">
    <property type="component" value="Unassembled WGS sequence"/>
</dbReference>
<feature type="transmembrane region" description="Helical" evidence="1">
    <location>
        <begin position="66"/>
        <end position="89"/>
    </location>
</feature>
<protein>
    <submittedName>
        <fullName evidence="3">CPBP family intramembrane metalloprotease</fullName>
    </submittedName>
</protein>
<keyword evidence="1" id="KW-0812">Transmembrane</keyword>
<dbReference type="AlphaFoldDB" id="A0A229R8R1"/>
<dbReference type="RefSeq" id="WP_051137565.1">
    <property type="nucleotide sequence ID" value="NZ_NMQU01000161.1"/>
</dbReference>
<dbReference type="EMBL" id="NMQU01000161">
    <property type="protein sequence ID" value="OXM43050.1"/>
    <property type="molecule type" value="Genomic_DNA"/>
</dbReference>
<dbReference type="OrthoDB" id="3287735at2"/>
<sequence>MENENTRKPMSATEEARPSRIAERLLADRHSLPLSITLHLAPGVLIVAVYLLIGAPLAESIGYPPFLGWAIAMLLALLPFELGLLLWLGRRRNGRFTLRGVVHYLDKPLSRGKLVAIVIPLIVWFLMVSFALTPMDNFFYERLFRWVPFEGAGGGVTDVLSGYPHSVMVIALAVCIPLTGLAFPVIEELYFRGFLMGRLSRLGRWAPVVSTVLFSLYHLWSPWVFLSRIIFFLPGPWFAWRKKDLRVSIGMHAGLTFLLQTFGTIALLLNLTP</sequence>
<organism evidence="3 4">
    <name type="scientific">Amycolatopsis alba DSM 44262</name>
    <dbReference type="NCBI Taxonomy" id="1125972"/>
    <lineage>
        <taxon>Bacteria</taxon>
        <taxon>Bacillati</taxon>
        <taxon>Actinomycetota</taxon>
        <taxon>Actinomycetes</taxon>
        <taxon>Pseudonocardiales</taxon>
        <taxon>Pseudonocardiaceae</taxon>
        <taxon>Amycolatopsis</taxon>
    </lineage>
</organism>
<feature type="transmembrane region" description="Helical" evidence="1">
    <location>
        <begin position="114"/>
        <end position="132"/>
    </location>
</feature>
<feature type="transmembrane region" description="Helical" evidence="1">
    <location>
        <begin position="34"/>
        <end position="54"/>
    </location>
</feature>
<keyword evidence="1" id="KW-0472">Membrane</keyword>
<feature type="transmembrane region" description="Helical" evidence="1">
    <location>
        <begin position="252"/>
        <end position="271"/>
    </location>
</feature>
<evidence type="ECO:0000313" key="3">
    <source>
        <dbReference type="EMBL" id="OXM43050.1"/>
    </source>
</evidence>
<gene>
    <name evidence="3" type="ORF">CFP75_40110</name>
</gene>
<dbReference type="InterPro" id="IPR003675">
    <property type="entry name" value="Rce1/LyrA-like_dom"/>
</dbReference>
<dbReference type="GO" id="GO:0008237">
    <property type="term" value="F:metallopeptidase activity"/>
    <property type="evidence" value="ECO:0007669"/>
    <property type="project" value="UniProtKB-KW"/>
</dbReference>
<comment type="caution">
    <text evidence="3">The sequence shown here is derived from an EMBL/GenBank/DDBJ whole genome shotgun (WGS) entry which is preliminary data.</text>
</comment>
<name>A0A229R8R1_AMYAL</name>
<reference evidence="3 4" key="1">
    <citation type="submission" date="2017-07" db="EMBL/GenBank/DDBJ databases">
        <title>Amycolatopsis alba DSM 44262 Genome sequencing and assembly.</title>
        <authorList>
            <person name="Kaur N."/>
            <person name="Mayilraj S."/>
        </authorList>
    </citation>
    <scope>NUCLEOTIDE SEQUENCE [LARGE SCALE GENOMIC DNA]</scope>
    <source>
        <strain evidence="3 4">DSM 44262</strain>
    </source>
</reference>